<keyword evidence="8" id="KW-0418">Kinase</keyword>
<evidence type="ECO:0000256" key="4">
    <source>
        <dbReference type="ARBA" id="ARBA00022597"/>
    </source>
</evidence>
<keyword evidence="3" id="KW-1003">Cell membrane</keyword>
<dbReference type="CDD" id="cd00212">
    <property type="entry name" value="PTS_IIB_glc"/>
    <property type="match status" value="1"/>
</dbReference>
<feature type="transmembrane region" description="Helical" evidence="12">
    <location>
        <begin position="348"/>
        <end position="366"/>
    </location>
</feature>
<evidence type="ECO:0000256" key="1">
    <source>
        <dbReference type="ARBA" id="ARBA00004651"/>
    </source>
</evidence>
<feature type="transmembrane region" description="Helical" evidence="12">
    <location>
        <begin position="447"/>
        <end position="465"/>
    </location>
</feature>
<dbReference type="AlphaFoldDB" id="A0A2A5RZZ7"/>
<dbReference type="InterPro" id="IPR050558">
    <property type="entry name" value="PTS_Sugar-Specific_Components"/>
</dbReference>
<feature type="transmembrane region" description="Helical" evidence="12">
    <location>
        <begin position="401"/>
        <end position="418"/>
    </location>
</feature>
<dbReference type="EMBL" id="JXJX01000007">
    <property type="protein sequence ID" value="PCS06760.1"/>
    <property type="molecule type" value="Genomic_DNA"/>
</dbReference>
<reference evidence="15 16" key="1">
    <citation type="submission" date="2014-12" db="EMBL/GenBank/DDBJ databases">
        <title>Draft genome sequences of 10 type strains of Lactococcus.</title>
        <authorList>
            <person name="Sun Z."/>
            <person name="Zhong Z."/>
            <person name="Liu W."/>
            <person name="Zhang W."/>
            <person name="Zhang H."/>
        </authorList>
    </citation>
    <scope>NUCLEOTIDE SEQUENCE [LARGE SCALE GENOMIC DNA]</scope>
    <source>
        <strain evidence="15 16">DSM 20686</strain>
    </source>
</reference>
<comment type="caution">
    <text evidence="15">The sequence shown here is derived from an EMBL/GenBank/DDBJ whole genome shotgun (WGS) entry which is preliminary data.</text>
</comment>
<keyword evidence="10 12" id="KW-0472">Membrane</keyword>
<protein>
    <submittedName>
        <fullName evidence="15">Uncharacterized protein</fullName>
    </submittedName>
</protein>
<dbReference type="GO" id="GO:0009401">
    <property type="term" value="P:phosphoenolpyruvate-dependent sugar phosphotransferase system"/>
    <property type="evidence" value="ECO:0007669"/>
    <property type="project" value="UniProtKB-KW"/>
</dbReference>
<dbReference type="PROSITE" id="PS51103">
    <property type="entry name" value="PTS_EIIC_TYPE_1"/>
    <property type="match status" value="1"/>
</dbReference>
<comment type="subcellular location">
    <subcellularLocation>
        <location evidence="1">Cell membrane</location>
        <topology evidence="1">Multi-pass membrane protein</topology>
    </subcellularLocation>
</comment>
<dbReference type="PROSITE" id="PS51098">
    <property type="entry name" value="PTS_EIIB_TYPE_1"/>
    <property type="match status" value="1"/>
</dbReference>
<feature type="transmembrane region" description="Helical" evidence="12">
    <location>
        <begin position="115"/>
        <end position="136"/>
    </location>
</feature>
<feature type="transmembrane region" description="Helical" evidence="12">
    <location>
        <begin position="259"/>
        <end position="279"/>
    </location>
</feature>
<dbReference type="Proteomes" id="UP000242246">
    <property type="component" value="Unassembled WGS sequence"/>
</dbReference>
<name>A0A2A5RZZ7_9LACT</name>
<evidence type="ECO:0000313" key="15">
    <source>
        <dbReference type="EMBL" id="PCS06760.1"/>
    </source>
</evidence>
<dbReference type="PROSITE" id="PS01035">
    <property type="entry name" value="PTS_EIIB_TYPE_1_CYS"/>
    <property type="match status" value="1"/>
</dbReference>
<feature type="domain" description="PTS EIIB type-1" evidence="13">
    <location>
        <begin position="4"/>
        <end position="86"/>
    </location>
</feature>
<dbReference type="GO" id="GO:0016301">
    <property type="term" value="F:kinase activity"/>
    <property type="evidence" value="ECO:0007669"/>
    <property type="project" value="UniProtKB-KW"/>
</dbReference>
<feature type="active site" description="Phosphocysteine intermediate; for EIIB activity" evidence="11">
    <location>
        <position position="26"/>
    </location>
</feature>
<evidence type="ECO:0000256" key="9">
    <source>
        <dbReference type="ARBA" id="ARBA00022989"/>
    </source>
</evidence>
<keyword evidence="7 12" id="KW-0812">Transmembrane</keyword>
<dbReference type="GO" id="GO:0090589">
    <property type="term" value="F:protein-phosphocysteine-trehalose phosphotransferase system transporter activity"/>
    <property type="evidence" value="ECO:0007669"/>
    <property type="project" value="TreeGrafter"/>
</dbReference>
<dbReference type="FunFam" id="3.30.1360.60:FF:000001">
    <property type="entry name" value="PTS system glucose-specific IIBC component PtsG"/>
    <property type="match status" value="1"/>
</dbReference>
<organism evidence="15 16">
    <name type="scientific">Pseudolactococcus plantarum</name>
    <dbReference type="NCBI Taxonomy" id="1365"/>
    <lineage>
        <taxon>Bacteria</taxon>
        <taxon>Bacillati</taxon>
        <taxon>Bacillota</taxon>
        <taxon>Bacilli</taxon>
        <taxon>Lactobacillales</taxon>
        <taxon>Streptococcaceae</taxon>
        <taxon>Pseudolactococcus</taxon>
    </lineage>
</organism>
<keyword evidence="5" id="KW-0808">Transferase</keyword>
<dbReference type="PANTHER" id="PTHR30175">
    <property type="entry name" value="PHOSPHOTRANSFERASE SYSTEM TRANSPORT PROTEIN"/>
    <property type="match status" value="1"/>
</dbReference>
<evidence type="ECO:0000313" key="16">
    <source>
        <dbReference type="Proteomes" id="UP000242246"/>
    </source>
</evidence>
<dbReference type="Pfam" id="PF00367">
    <property type="entry name" value="PTS_EIIB"/>
    <property type="match status" value="1"/>
</dbReference>
<dbReference type="InterPro" id="IPR003352">
    <property type="entry name" value="PTS_EIIC"/>
</dbReference>
<feature type="transmembrane region" description="Helical" evidence="12">
    <location>
        <begin position="158"/>
        <end position="177"/>
    </location>
</feature>
<keyword evidence="6" id="KW-0598">Phosphotransferase system</keyword>
<feature type="transmembrane region" description="Helical" evidence="12">
    <location>
        <begin position="227"/>
        <end position="247"/>
    </location>
</feature>
<dbReference type="Gene3D" id="3.30.1360.60">
    <property type="entry name" value="Glucose permease domain IIB"/>
    <property type="match status" value="1"/>
</dbReference>
<evidence type="ECO:0000256" key="12">
    <source>
        <dbReference type="SAM" id="Phobius"/>
    </source>
</evidence>
<dbReference type="RefSeq" id="WP_068162462.1">
    <property type="nucleotide sequence ID" value="NZ_JXJX01000007.1"/>
</dbReference>
<dbReference type="GO" id="GO:0008982">
    <property type="term" value="F:protein-N(PI)-phosphohistidine-sugar phosphotransferase activity"/>
    <property type="evidence" value="ECO:0007669"/>
    <property type="project" value="InterPro"/>
</dbReference>
<feature type="transmembrane region" description="Helical" evidence="12">
    <location>
        <begin position="189"/>
        <end position="207"/>
    </location>
</feature>
<dbReference type="InterPro" id="IPR013013">
    <property type="entry name" value="PTS_EIIC_1"/>
</dbReference>
<dbReference type="GO" id="GO:0005886">
    <property type="term" value="C:plasma membrane"/>
    <property type="evidence" value="ECO:0007669"/>
    <property type="project" value="UniProtKB-SubCell"/>
</dbReference>
<evidence type="ECO:0000256" key="5">
    <source>
        <dbReference type="ARBA" id="ARBA00022679"/>
    </source>
</evidence>
<feature type="transmembrane region" description="Helical" evidence="12">
    <location>
        <begin position="309"/>
        <end position="328"/>
    </location>
</feature>
<evidence type="ECO:0000256" key="10">
    <source>
        <dbReference type="ARBA" id="ARBA00023136"/>
    </source>
</evidence>
<keyword evidence="4" id="KW-0762">Sugar transport</keyword>
<evidence type="ECO:0000256" key="7">
    <source>
        <dbReference type="ARBA" id="ARBA00022692"/>
    </source>
</evidence>
<keyword evidence="2" id="KW-0813">Transport</keyword>
<dbReference type="InterPro" id="IPR001996">
    <property type="entry name" value="PTS_IIB_1"/>
</dbReference>
<dbReference type="STRING" id="1348632.GCA_001591745_01000"/>
<evidence type="ECO:0000259" key="14">
    <source>
        <dbReference type="PROSITE" id="PS51103"/>
    </source>
</evidence>
<evidence type="ECO:0000256" key="11">
    <source>
        <dbReference type="PROSITE-ProRule" id="PRU00421"/>
    </source>
</evidence>
<evidence type="ECO:0000256" key="6">
    <source>
        <dbReference type="ARBA" id="ARBA00022683"/>
    </source>
</evidence>
<evidence type="ECO:0000256" key="3">
    <source>
        <dbReference type="ARBA" id="ARBA00022475"/>
    </source>
</evidence>
<gene>
    <name evidence="15" type="ORF">RU87_GL001613</name>
</gene>
<sequence>MDYKKIVEEIVTGAGGKDNITGATHCVTRLRLTLNEETFDKEKLENIDGAKGVFFNKGQLQIVFGTGLVDRVYEAFVKELGIGDLGSEQTSALTTPTDKSFKGQTQEFFKAFSDIFVTLIPAIVGCAMLLGIRAIFNTTGIFGLEGSLADNYRWAKDIASFLNIIATGLNFLPVFVAYSATKRFGGNPVFGIILGLILIHPDLANRFEYMQGKLQTVNNWDLFGLEIPQVAFQGGIFPAILSSLFMAKFEKFITKRIPQMLTFIFVPAITILVSSLALFLVFGPLGDIVAAGIGSVANFLYMKAGVLGAAIFAALLQPLVITGTHHMIGSIEAQLLSETGFNYIQPLWAVSIISQGGAALGMFFLAKKKSKRREIAVSSFIPTLVGVSEPAIFAVNLKDSIVPFISAVIGAGIGGAYMKIFDVKALGFGLTGIPGITIVNPPVMIHYVIGCLVALAVPIVILVVYNKFKGVAGAEV</sequence>
<dbReference type="SUPFAM" id="SSF55604">
    <property type="entry name" value="Glucose permease domain IIB"/>
    <property type="match status" value="1"/>
</dbReference>
<dbReference type="InterPro" id="IPR036878">
    <property type="entry name" value="Glu_permease_IIB"/>
</dbReference>
<dbReference type="PANTHER" id="PTHR30175:SF1">
    <property type="entry name" value="PTS SYSTEM ARBUTIN-, CELLOBIOSE-, AND SALICIN-SPECIFIC EIIBC COMPONENT-RELATED"/>
    <property type="match status" value="1"/>
</dbReference>
<keyword evidence="9 12" id="KW-1133">Transmembrane helix</keyword>
<accession>A0A2A5RZZ7</accession>
<dbReference type="InterPro" id="IPR018113">
    <property type="entry name" value="PTrfase_EIIB_Cys"/>
</dbReference>
<evidence type="ECO:0000256" key="8">
    <source>
        <dbReference type="ARBA" id="ARBA00022777"/>
    </source>
</evidence>
<keyword evidence="16" id="KW-1185">Reference proteome</keyword>
<dbReference type="OrthoDB" id="9769191at2"/>
<evidence type="ECO:0000259" key="13">
    <source>
        <dbReference type="PROSITE" id="PS51098"/>
    </source>
</evidence>
<dbReference type="GO" id="GO:0015771">
    <property type="term" value="P:trehalose transport"/>
    <property type="evidence" value="ECO:0007669"/>
    <property type="project" value="TreeGrafter"/>
</dbReference>
<proteinExistence type="predicted"/>
<feature type="domain" description="PTS EIIC type-1" evidence="14">
    <location>
        <begin position="110"/>
        <end position="476"/>
    </location>
</feature>
<evidence type="ECO:0000256" key="2">
    <source>
        <dbReference type="ARBA" id="ARBA00022448"/>
    </source>
</evidence>
<dbReference type="Pfam" id="PF02378">
    <property type="entry name" value="PTS_EIIC"/>
    <property type="match status" value="1"/>
</dbReference>